<evidence type="ECO:0000259" key="1">
    <source>
        <dbReference type="Pfam" id="PF13460"/>
    </source>
</evidence>
<dbReference type="InterPro" id="IPR051604">
    <property type="entry name" value="Ergot_Alk_Oxidoreductase"/>
</dbReference>
<comment type="caution">
    <text evidence="2">The sequence shown here is derived from an EMBL/GenBank/DDBJ whole genome shotgun (WGS) entry which is preliminary data.</text>
</comment>
<organism evidence="2 3">
    <name type="scientific">Mycena indigotica</name>
    <dbReference type="NCBI Taxonomy" id="2126181"/>
    <lineage>
        <taxon>Eukaryota</taxon>
        <taxon>Fungi</taxon>
        <taxon>Dikarya</taxon>
        <taxon>Basidiomycota</taxon>
        <taxon>Agaricomycotina</taxon>
        <taxon>Agaricomycetes</taxon>
        <taxon>Agaricomycetidae</taxon>
        <taxon>Agaricales</taxon>
        <taxon>Marasmiineae</taxon>
        <taxon>Mycenaceae</taxon>
        <taxon>Mycena</taxon>
    </lineage>
</organism>
<feature type="domain" description="NAD(P)-binding" evidence="1">
    <location>
        <begin position="12"/>
        <end position="167"/>
    </location>
</feature>
<dbReference type="RefSeq" id="XP_037223298.1">
    <property type="nucleotide sequence ID" value="XM_037360413.1"/>
</dbReference>
<gene>
    <name evidence="2" type="ORF">MIND_00356900</name>
</gene>
<accession>A0A8H6T2M9</accession>
<protein>
    <submittedName>
        <fullName evidence="2">NmrA domain-containing protein</fullName>
    </submittedName>
</protein>
<keyword evidence="3" id="KW-1185">Reference proteome</keyword>
<dbReference type="AlphaFoldDB" id="A0A8H6T2M9"/>
<dbReference type="Gene3D" id="3.40.50.720">
    <property type="entry name" value="NAD(P)-binding Rossmann-like Domain"/>
    <property type="match status" value="1"/>
</dbReference>
<sequence length="316" mass="34397">MGVRYENVIVFGPTGTVGGLVALEAHKRGANAWLAMRDTSKAIHEIPADVEKGGKFDRIQADLNDPVSVAKAINTSGAKAAYLYLIHNSPDSSYASLKAMRDAGVEYIVFLSSYSLKVEGKQLRAVSPQEPIPYAHARVEINIEDLGFPCFTVLRPAWFASNHIKQYLDTSVKPPKANVVVEGAIFDNIAPEDIGAVGGTVLVERPQPDGGKETIYLCGPELHTAKQSWELIKLTTGRADIDTSSPNPEQFVQNLASKGIPSVLAEYLLGILEEAKQGMREPEYRIGVENITKYSGKAPTSFVDYLVAHKAEWQTA</sequence>
<dbReference type="PANTHER" id="PTHR43162:SF1">
    <property type="entry name" value="PRESTALK A DIFFERENTIATION PROTEIN A"/>
    <property type="match status" value="1"/>
</dbReference>
<dbReference type="InterPro" id="IPR036291">
    <property type="entry name" value="NAD(P)-bd_dom_sf"/>
</dbReference>
<dbReference type="EMBL" id="JACAZF010000003">
    <property type="protein sequence ID" value="KAF7309848.1"/>
    <property type="molecule type" value="Genomic_DNA"/>
</dbReference>
<dbReference type="Proteomes" id="UP000636479">
    <property type="component" value="Unassembled WGS sequence"/>
</dbReference>
<dbReference type="InterPro" id="IPR016040">
    <property type="entry name" value="NAD(P)-bd_dom"/>
</dbReference>
<evidence type="ECO:0000313" key="2">
    <source>
        <dbReference type="EMBL" id="KAF7309848.1"/>
    </source>
</evidence>
<dbReference type="GeneID" id="59342929"/>
<dbReference type="SUPFAM" id="SSF51735">
    <property type="entry name" value="NAD(P)-binding Rossmann-fold domains"/>
    <property type="match status" value="1"/>
</dbReference>
<dbReference type="PANTHER" id="PTHR43162">
    <property type="match status" value="1"/>
</dbReference>
<dbReference type="Pfam" id="PF13460">
    <property type="entry name" value="NAD_binding_10"/>
    <property type="match status" value="1"/>
</dbReference>
<evidence type="ECO:0000313" key="3">
    <source>
        <dbReference type="Proteomes" id="UP000636479"/>
    </source>
</evidence>
<dbReference type="OrthoDB" id="2885829at2759"/>
<proteinExistence type="predicted"/>
<reference evidence="2" key="1">
    <citation type="submission" date="2020-05" db="EMBL/GenBank/DDBJ databases">
        <title>Mycena genomes resolve the evolution of fungal bioluminescence.</title>
        <authorList>
            <person name="Tsai I.J."/>
        </authorList>
    </citation>
    <scope>NUCLEOTIDE SEQUENCE</scope>
    <source>
        <strain evidence="2">171206Taipei</strain>
    </source>
</reference>
<name>A0A8H6T2M9_9AGAR</name>